<dbReference type="AlphaFoldDB" id="A0AAW2CT72"/>
<evidence type="ECO:0000256" key="1">
    <source>
        <dbReference type="SAM" id="MobiDB-lite"/>
    </source>
</evidence>
<dbReference type="Proteomes" id="UP001459277">
    <property type="component" value="Unassembled WGS sequence"/>
</dbReference>
<evidence type="ECO:0000313" key="2">
    <source>
        <dbReference type="EMBL" id="KAL0001492.1"/>
    </source>
</evidence>
<sequence length="402" mass="44105">MVVYSRKQSRSSIFEWQEKEKGWYLYTGEFPPGRKKKVKVVNLPVPIKMVSMSRTAKLKSAKKGDDSFETCSNIILYKGSLPPIGNIVVESSPSPSARTHSSRRSTTGRPKPLALKPSVDTPPSSKTHSSKRKTSLPAVFAIAERRSKYKKDTLATRPILLNEPEFEVDLKAISVYYPVNKEAPSVVGIPMEGFFDEADVMAEAMASASTATAQGAPAKTLAPPFEPVSTKENLSFDEGSKELFEDSKDEPIVKKRVSDFDEASDIMDMPKKSKAAAGIVPTTPTSVVPASLTLVGPGPSLTKLAPTSRFEIGSNYATIPNPVGEAISFFNHFEQAEANELDTVDFWSVGSLYVDFHGIRVSEDCVTSLEAVYRSREDFMQGFPFGRSAREHFLKLLGVCDE</sequence>
<accession>A0AAW2CT72</accession>
<gene>
    <name evidence="2" type="ORF">SO802_015273</name>
</gene>
<organism evidence="2 3">
    <name type="scientific">Lithocarpus litseifolius</name>
    <dbReference type="NCBI Taxonomy" id="425828"/>
    <lineage>
        <taxon>Eukaryota</taxon>
        <taxon>Viridiplantae</taxon>
        <taxon>Streptophyta</taxon>
        <taxon>Embryophyta</taxon>
        <taxon>Tracheophyta</taxon>
        <taxon>Spermatophyta</taxon>
        <taxon>Magnoliopsida</taxon>
        <taxon>eudicotyledons</taxon>
        <taxon>Gunneridae</taxon>
        <taxon>Pentapetalae</taxon>
        <taxon>rosids</taxon>
        <taxon>fabids</taxon>
        <taxon>Fagales</taxon>
        <taxon>Fagaceae</taxon>
        <taxon>Lithocarpus</taxon>
    </lineage>
</organism>
<protein>
    <submittedName>
        <fullName evidence="2">Uncharacterized protein</fullName>
    </submittedName>
</protein>
<keyword evidence="3" id="KW-1185">Reference proteome</keyword>
<comment type="caution">
    <text evidence="2">The sequence shown here is derived from an EMBL/GenBank/DDBJ whole genome shotgun (WGS) entry which is preliminary data.</text>
</comment>
<name>A0AAW2CT72_9ROSI</name>
<evidence type="ECO:0000313" key="3">
    <source>
        <dbReference type="Proteomes" id="UP001459277"/>
    </source>
</evidence>
<proteinExistence type="predicted"/>
<feature type="compositionally biased region" description="Low complexity" evidence="1">
    <location>
        <begin position="91"/>
        <end position="110"/>
    </location>
</feature>
<reference evidence="2 3" key="1">
    <citation type="submission" date="2024-01" db="EMBL/GenBank/DDBJ databases">
        <title>A telomere-to-telomere, gap-free genome of sweet tea (Lithocarpus litseifolius).</title>
        <authorList>
            <person name="Zhou J."/>
        </authorList>
    </citation>
    <scope>NUCLEOTIDE SEQUENCE [LARGE SCALE GENOMIC DNA]</scope>
    <source>
        <strain evidence="2">Zhou-2022a</strain>
        <tissue evidence="2">Leaf</tissue>
    </source>
</reference>
<dbReference type="EMBL" id="JAZDWU010000005">
    <property type="protein sequence ID" value="KAL0001492.1"/>
    <property type="molecule type" value="Genomic_DNA"/>
</dbReference>
<feature type="region of interest" description="Disordered" evidence="1">
    <location>
        <begin position="88"/>
        <end position="134"/>
    </location>
</feature>